<dbReference type="InterPro" id="IPR029056">
    <property type="entry name" value="Ribokinase-like"/>
</dbReference>
<keyword evidence="2 9" id="KW-0479">Metal-binding</keyword>
<comment type="similarity">
    <text evidence="9">Belongs to the carbohydrate kinase PfkB family. Ribokinase subfamily.</text>
</comment>
<evidence type="ECO:0000256" key="7">
    <source>
        <dbReference type="ARBA" id="ARBA00022958"/>
    </source>
</evidence>
<sequence length="311" mass="30728">MSSAASRVVVVGSLNADLTVRTERFPQPGETLAGSELVIVPGGKSANQAAAAAVLGADVVLFGAVGADPHGELLVQAATTAGVDASRVLRRSGTATGTAMIVVDAAGENTIIVSPGANGTLAPSDLPADLFEAAAVLCLSLEVPLPTVQAAARQARAAGVPVLLNLSPYRDVPAELLADTGVLLVNRHEAAQVTGLPDADWPGTLEVLTRLGVRRAVVTLGADGAVVLDADADAGSRVRSVPPVPVTAVDTTGCGDAFTAALGACLAAGADLHAAAAVAARAGALAATGHGAQSSYPPLGDLADDVRRSGR</sequence>
<comment type="function">
    <text evidence="9">Catalyzes the phosphorylation of ribose at O-5 in a reaction requiring ATP and magnesium. The resulting D-ribose-5-phosphate can then be used either for sythesis of nucleotides, histidine, and tryptophan, or as a component of the pentose phosphate pathway.</text>
</comment>
<dbReference type="PRINTS" id="PR00990">
    <property type="entry name" value="RIBOKINASE"/>
</dbReference>
<dbReference type="UniPathway" id="UPA00916">
    <property type="reaction ID" value="UER00889"/>
</dbReference>
<organism evidence="12">
    <name type="scientific">Arthrobacter saudimassiliensis</name>
    <dbReference type="NCBI Taxonomy" id="1461584"/>
    <lineage>
        <taxon>Bacteria</taxon>
        <taxon>Bacillati</taxon>
        <taxon>Actinomycetota</taxon>
        <taxon>Actinomycetes</taxon>
        <taxon>Micrococcales</taxon>
        <taxon>Micrococcaceae</taxon>
        <taxon>Arthrobacter</taxon>
    </lineage>
</organism>
<dbReference type="Gene3D" id="3.40.1190.20">
    <property type="match status" value="1"/>
</dbReference>
<dbReference type="PATRIC" id="fig|1461584.3.peg.3134"/>
<comment type="subcellular location">
    <subcellularLocation>
        <location evidence="9">Cytoplasm</location>
    </subcellularLocation>
</comment>
<keyword evidence="9" id="KW-0963">Cytoplasm</keyword>
<feature type="binding site" evidence="9">
    <location>
        <position position="256"/>
    </location>
    <ligand>
        <name>substrate</name>
    </ligand>
</feature>
<evidence type="ECO:0000256" key="2">
    <source>
        <dbReference type="ARBA" id="ARBA00022723"/>
    </source>
</evidence>
<dbReference type="GO" id="GO:0046872">
    <property type="term" value="F:metal ion binding"/>
    <property type="evidence" value="ECO:0007669"/>
    <property type="project" value="UniProtKB-KW"/>
</dbReference>
<feature type="binding site" evidence="9">
    <location>
        <position position="286"/>
    </location>
    <ligand>
        <name>K(+)</name>
        <dbReference type="ChEBI" id="CHEBI:29103"/>
    </ligand>
</feature>
<evidence type="ECO:0000256" key="3">
    <source>
        <dbReference type="ARBA" id="ARBA00022741"/>
    </source>
</evidence>
<comment type="cofactor">
    <cofactor evidence="9">
        <name>Mg(2+)</name>
        <dbReference type="ChEBI" id="CHEBI:18420"/>
    </cofactor>
    <text evidence="9">Requires a divalent cation, most likely magnesium in vivo, as an electrophilic catalyst to aid phosphoryl group transfer. It is the chelate of the metal and the nucleotide that is the actual substrate.</text>
</comment>
<comment type="catalytic activity">
    <reaction evidence="9">
        <text>D-ribose + ATP = D-ribose 5-phosphate + ADP + H(+)</text>
        <dbReference type="Rhea" id="RHEA:13697"/>
        <dbReference type="ChEBI" id="CHEBI:15378"/>
        <dbReference type="ChEBI" id="CHEBI:30616"/>
        <dbReference type="ChEBI" id="CHEBI:47013"/>
        <dbReference type="ChEBI" id="CHEBI:78346"/>
        <dbReference type="ChEBI" id="CHEBI:456216"/>
        <dbReference type="EC" id="2.7.1.15"/>
    </reaction>
</comment>
<comment type="pathway">
    <text evidence="9">Carbohydrate metabolism; D-ribose degradation; D-ribose 5-phosphate from beta-D-ribopyranose: step 2/2.</text>
</comment>
<protein>
    <recommendedName>
        <fullName evidence="9">Ribokinase</fullName>
        <shortName evidence="9">RK</shortName>
        <ecNumber evidence="9">2.7.1.15</ecNumber>
    </recommendedName>
</protein>
<feature type="binding site" evidence="9">
    <location>
        <position position="142"/>
    </location>
    <ligand>
        <name>substrate</name>
    </ligand>
</feature>
<dbReference type="HAMAP" id="MF_01987">
    <property type="entry name" value="Ribokinase"/>
    <property type="match status" value="1"/>
</dbReference>
<keyword evidence="5 9" id="KW-0067">ATP-binding</keyword>
<comment type="activity regulation">
    <text evidence="9">Activated by a monovalent cation that binds near, but not in, the active site. The most likely occupant of the site in vivo is potassium. Ion binding induces a conformational change that may alter substrate affinity.</text>
</comment>
<feature type="region of interest" description="Disordered" evidence="10">
    <location>
        <begin position="289"/>
        <end position="311"/>
    </location>
</feature>
<feature type="binding site" evidence="9">
    <location>
        <position position="291"/>
    </location>
    <ligand>
        <name>K(+)</name>
        <dbReference type="ChEBI" id="CHEBI:29103"/>
    </ligand>
</feature>
<keyword evidence="7 9" id="KW-0630">Potassium</keyword>
<dbReference type="GO" id="GO:0019303">
    <property type="term" value="P:D-ribose catabolic process"/>
    <property type="evidence" value="ECO:0007669"/>
    <property type="project" value="UniProtKB-UniRule"/>
</dbReference>
<gene>
    <name evidence="9 12" type="primary">rbsK</name>
    <name evidence="12" type="ORF">BN1051_03160</name>
</gene>
<dbReference type="EC" id="2.7.1.15" evidence="9"/>
<feature type="binding site" evidence="9">
    <location>
        <position position="250"/>
    </location>
    <ligand>
        <name>K(+)</name>
        <dbReference type="ChEBI" id="CHEBI:29103"/>
    </ligand>
</feature>
<keyword evidence="3 9" id="KW-0547">Nucleotide-binding</keyword>
<evidence type="ECO:0000256" key="10">
    <source>
        <dbReference type="SAM" id="MobiDB-lite"/>
    </source>
</evidence>
<keyword evidence="4 9" id="KW-0418">Kinase</keyword>
<dbReference type="PANTHER" id="PTHR10584">
    <property type="entry name" value="SUGAR KINASE"/>
    <property type="match status" value="1"/>
</dbReference>
<dbReference type="AlphaFoldDB" id="A0A078MWF0"/>
<dbReference type="InterPro" id="IPR011611">
    <property type="entry name" value="PfkB_dom"/>
</dbReference>
<comment type="caution">
    <text evidence="9">Lacks conserved residue(s) required for the propagation of feature annotation.</text>
</comment>
<feature type="binding site" evidence="9">
    <location>
        <begin position="255"/>
        <end position="256"/>
    </location>
    <ligand>
        <name>ATP</name>
        <dbReference type="ChEBI" id="CHEBI:30616"/>
    </ligand>
</feature>
<dbReference type="SUPFAM" id="SSF53613">
    <property type="entry name" value="Ribokinase-like"/>
    <property type="match status" value="1"/>
</dbReference>
<feature type="binding site" evidence="9">
    <location>
        <begin position="43"/>
        <end position="47"/>
    </location>
    <ligand>
        <name>substrate</name>
    </ligand>
</feature>
<evidence type="ECO:0000256" key="9">
    <source>
        <dbReference type="HAMAP-Rule" id="MF_01987"/>
    </source>
</evidence>
<dbReference type="EMBL" id="LN483072">
    <property type="protein sequence ID" value="CEA09787.1"/>
    <property type="molecule type" value="Genomic_DNA"/>
</dbReference>
<name>A0A078MWF0_9MICC</name>
<evidence type="ECO:0000256" key="6">
    <source>
        <dbReference type="ARBA" id="ARBA00022842"/>
    </source>
</evidence>
<reference evidence="12" key="1">
    <citation type="submission" date="2014-07" db="EMBL/GenBank/DDBJ databases">
        <authorList>
            <person name="Urmite Genomes Urmite Genomes"/>
        </authorList>
    </citation>
    <scope>NUCLEOTIDE SEQUENCE</scope>
    <source>
        <strain evidence="12">11W110_air</strain>
    </source>
</reference>
<dbReference type="InterPro" id="IPR002139">
    <property type="entry name" value="Ribo/fructo_kinase"/>
</dbReference>
<evidence type="ECO:0000259" key="11">
    <source>
        <dbReference type="Pfam" id="PF00294"/>
    </source>
</evidence>
<proteinExistence type="inferred from homology"/>
<dbReference type="GO" id="GO:0005524">
    <property type="term" value="F:ATP binding"/>
    <property type="evidence" value="ECO:0007669"/>
    <property type="project" value="UniProtKB-UniRule"/>
</dbReference>
<keyword evidence="8 9" id="KW-0119">Carbohydrate metabolism</keyword>
<feature type="active site" description="Proton acceptor" evidence="9">
    <location>
        <position position="256"/>
    </location>
</feature>
<dbReference type="InterPro" id="IPR011877">
    <property type="entry name" value="Ribokinase"/>
</dbReference>
<evidence type="ECO:0000256" key="8">
    <source>
        <dbReference type="ARBA" id="ARBA00023277"/>
    </source>
</evidence>
<dbReference type="CDD" id="cd01174">
    <property type="entry name" value="ribokinase"/>
    <property type="match status" value="1"/>
</dbReference>
<feature type="binding site" evidence="9">
    <location>
        <position position="289"/>
    </location>
    <ligand>
        <name>K(+)</name>
        <dbReference type="ChEBI" id="CHEBI:29103"/>
    </ligand>
</feature>
<feature type="binding site" evidence="9">
    <location>
        <begin position="15"/>
        <end position="17"/>
    </location>
    <ligand>
        <name>substrate</name>
    </ligand>
</feature>
<feature type="binding site" evidence="9">
    <location>
        <position position="252"/>
    </location>
    <ligand>
        <name>K(+)</name>
        <dbReference type="ChEBI" id="CHEBI:29103"/>
    </ligand>
</feature>
<keyword evidence="6 9" id="KW-0460">Magnesium</keyword>
<feature type="domain" description="Carbohydrate kinase PfkB" evidence="11">
    <location>
        <begin position="7"/>
        <end position="297"/>
    </location>
</feature>
<dbReference type="PANTHER" id="PTHR10584:SF166">
    <property type="entry name" value="RIBOKINASE"/>
    <property type="match status" value="1"/>
</dbReference>
<evidence type="ECO:0000256" key="4">
    <source>
        <dbReference type="ARBA" id="ARBA00022777"/>
    </source>
</evidence>
<evidence type="ECO:0000313" key="12">
    <source>
        <dbReference type="EMBL" id="CEA09787.1"/>
    </source>
</evidence>
<dbReference type="GO" id="GO:0005829">
    <property type="term" value="C:cytosol"/>
    <property type="evidence" value="ECO:0007669"/>
    <property type="project" value="TreeGrafter"/>
</dbReference>
<accession>A0A078MWF0</accession>
<feature type="binding site" evidence="9">
    <location>
        <position position="186"/>
    </location>
    <ligand>
        <name>ATP</name>
        <dbReference type="ChEBI" id="CHEBI:30616"/>
    </ligand>
</feature>
<feature type="binding site" evidence="9">
    <location>
        <begin position="219"/>
        <end position="224"/>
    </location>
    <ligand>
        <name>ATP</name>
        <dbReference type="ChEBI" id="CHEBI:30616"/>
    </ligand>
</feature>
<keyword evidence="1 9" id="KW-0808">Transferase</keyword>
<evidence type="ECO:0000256" key="5">
    <source>
        <dbReference type="ARBA" id="ARBA00022840"/>
    </source>
</evidence>
<evidence type="ECO:0000256" key="1">
    <source>
        <dbReference type="ARBA" id="ARBA00022679"/>
    </source>
</evidence>
<dbReference type="GO" id="GO:0004747">
    <property type="term" value="F:ribokinase activity"/>
    <property type="evidence" value="ECO:0007669"/>
    <property type="project" value="UniProtKB-UniRule"/>
</dbReference>
<dbReference type="Pfam" id="PF00294">
    <property type="entry name" value="PfkB"/>
    <property type="match status" value="1"/>
</dbReference>
<comment type="subunit">
    <text evidence="9">Homodimer.</text>
</comment>
<feature type="binding site" evidence="9">
    <location>
        <position position="295"/>
    </location>
    <ligand>
        <name>K(+)</name>
        <dbReference type="ChEBI" id="CHEBI:29103"/>
    </ligand>
</feature>